<keyword evidence="6" id="KW-1133">Transmembrane helix</keyword>
<dbReference type="EMBL" id="QLTW01000358">
    <property type="protein sequence ID" value="MBT9146173.1"/>
    <property type="molecule type" value="Genomic_DNA"/>
</dbReference>
<dbReference type="Pfam" id="PF04055">
    <property type="entry name" value="Radical_SAM"/>
    <property type="match status" value="1"/>
</dbReference>
<dbReference type="EC" id="2.1.1.-" evidence="8"/>
<dbReference type="GO" id="GO:0005829">
    <property type="term" value="C:cytosol"/>
    <property type="evidence" value="ECO:0007669"/>
    <property type="project" value="TreeGrafter"/>
</dbReference>
<dbReference type="SFLD" id="SFLDS00029">
    <property type="entry name" value="Radical_SAM"/>
    <property type="match status" value="1"/>
</dbReference>
<keyword evidence="8" id="KW-0489">Methyltransferase</keyword>
<dbReference type="Gene3D" id="3.80.30.20">
    <property type="entry name" value="tm_1862 like domain"/>
    <property type="match status" value="1"/>
</dbReference>
<dbReference type="InterPro" id="IPR058240">
    <property type="entry name" value="rSAM_sf"/>
</dbReference>
<proteinExistence type="predicted"/>
<keyword evidence="5" id="KW-0411">Iron-sulfur</keyword>
<reference evidence="8 9" key="1">
    <citation type="journal article" date="2021" name="bioRxiv">
        <title>Unique metabolic strategies in Hadean analogues reveal hints for primordial physiology.</title>
        <authorList>
            <person name="Nobu M.K."/>
            <person name="Nakai R."/>
            <person name="Tamazawa S."/>
            <person name="Mori H."/>
            <person name="Toyoda A."/>
            <person name="Ijiri A."/>
            <person name="Suzuki S."/>
            <person name="Kurokawa K."/>
            <person name="Kamagata Y."/>
            <person name="Tamaki H."/>
        </authorList>
    </citation>
    <scope>NUCLEOTIDE SEQUENCE [LARGE SCALE GENOMIC DNA]</scope>
    <source>
        <strain evidence="8">BS525</strain>
    </source>
</reference>
<evidence type="ECO:0000256" key="5">
    <source>
        <dbReference type="ARBA" id="ARBA00023014"/>
    </source>
</evidence>
<dbReference type="AlphaFoldDB" id="A0A9E2F814"/>
<keyword evidence="2" id="KW-0949">S-adenosyl-L-methionine</keyword>
<evidence type="ECO:0000256" key="3">
    <source>
        <dbReference type="ARBA" id="ARBA00022723"/>
    </source>
</evidence>
<dbReference type="InterPro" id="IPR007197">
    <property type="entry name" value="rSAM"/>
</dbReference>
<dbReference type="InterPro" id="IPR051198">
    <property type="entry name" value="BchE-like"/>
</dbReference>
<evidence type="ECO:0000256" key="4">
    <source>
        <dbReference type="ARBA" id="ARBA00023004"/>
    </source>
</evidence>
<evidence type="ECO:0000256" key="6">
    <source>
        <dbReference type="SAM" id="Phobius"/>
    </source>
</evidence>
<accession>A0A9E2F814</accession>
<keyword evidence="3" id="KW-0479">Metal-binding</keyword>
<dbReference type="SUPFAM" id="SSF102114">
    <property type="entry name" value="Radical SAM enzymes"/>
    <property type="match status" value="1"/>
</dbReference>
<dbReference type="GO" id="GO:0008168">
    <property type="term" value="F:methyltransferase activity"/>
    <property type="evidence" value="ECO:0007669"/>
    <property type="project" value="UniProtKB-KW"/>
</dbReference>
<comment type="cofactor">
    <cofactor evidence="1">
        <name>[4Fe-4S] cluster</name>
        <dbReference type="ChEBI" id="CHEBI:49883"/>
    </cofactor>
</comment>
<dbReference type="SMART" id="SM00729">
    <property type="entry name" value="Elp3"/>
    <property type="match status" value="1"/>
</dbReference>
<dbReference type="PANTHER" id="PTHR43409">
    <property type="entry name" value="ANAEROBIC MAGNESIUM-PROTOPORPHYRIN IX MONOMETHYL ESTER CYCLASE-RELATED"/>
    <property type="match status" value="1"/>
</dbReference>
<dbReference type="SFLD" id="SFLDG01082">
    <property type="entry name" value="B12-binding_domain_containing"/>
    <property type="match status" value="1"/>
</dbReference>
<dbReference type="InterPro" id="IPR006638">
    <property type="entry name" value="Elp3/MiaA/NifB-like_rSAM"/>
</dbReference>
<dbReference type="Proteomes" id="UP000811545">
    <property type="component" value="Unassembled WGS sequence"/>
</dbReference>
<keyword evidence="6" id="KW-0812">Transmembrane</keyword>
<evidence type="ECO:0000256" key="1">
    <source>
        <dbReference type="ARBA" id="ARBA00001966"/>
    </source>
</evidence>
<keyword evidence="6" id="KW-0472">Membrane</keyword>
<feature type="domain" description="Radical SAM core" evidence="7">
    <location>
        <begin position="24"/>
        <end position="254"/>
    </location>
</feature>
<sequence>MNDAIYPNRKMRRANYRLLYGDIDLGLGMDFISTSRGCPYNCKFCTFTNNPLGQKRDWSARSARSVIEELKTIDAGFVFIVDDNFAIDMKRVEEICNLIIAEGIKKTFMVALRLEIYKHPQVLKKMFKAGFKILTIGIESAQNKTLKAMQKGFDTTLAKKAFAEIRKTNFYIHGYFIIGCIGESESEMLEIAYFARELKLDTISLSLLRTEKYSPLNDLISSSTGYYVGENNIVCSMEYPLEKLGDIRRRIGRSYYNFPTVLRITKKIFTARLITFPHLAKLIFILFLRGVLNNKKRRNYGI</sequence>
<dbReference type="GO" id="GO:0046872">
    <property type="term" value="F:metal ion binding"/>
    <property type="evidence" value="ECO:0007669"/>
    <property type="project" value="UniProtKB-KW"/>
</dbReference>
<dbReference type="PANTHER" id="PTHR43409:SF16">
    <property type="entry name" value="SLR0320 PROTEIN"/>
    <property type="match status" value="1"/>
</dbReference>
<organism evidence="8 9">
    <name type="scientific">Psychracetigena formicireducens</name>
    <dbReference type="NCBI Taxonomy" id="2986056"/>
    <lineage>
        <taxon>Bacteria</taxon>
        <taxon>Bacillati</taxon>
        <taxon>Candidatus Lithacetigenota</taxon>
        <taxon>Candidatus Psychracetigena</taxon>
    </lineage>
</organism>
<keyword evidence="8" id="KW-0808">Transferase</keyword>
<name>A0A9E2F814_PSYF1</name>
<dbReference type="GO" id="GO:0051536">
    <property type="term" value="F:iron-sulfur cluster binding"/>
    <property type="evidence" value="ECO:0007669"/>
    <property type="project" value="UniProtKB-KW"/>
</dbReference>
<comment type="caution">
    <text evidence="8">The sequence shown here is derived from an EMBL/GenBank/DDBJ whole genome shotgun (WGS) entry which is preliminary data.</text>
</comment>
<evidence type="ECO:0000313" key="8">
    <source>
        <dbReference type="EMBL" id="MBT9146173.1"/>
    </source>
</evidence>
<keyword evidence="4" id="KW-0408">Iron</keyword>
<feature type="transmembrane region" description="Helical" evidence="6">
    <location>
        <begin position="269"/>
        <end position="288"/>
    </location>
</feature>
<dbReference type="GO" id="GO:0032259">
    <property type="term" value="P:methylation"/>
    <property type="evidence" value="ECO:0007669"/>
    <property type="project" value="UniProtKB-KW"/>
</dbReference>
<evidence type="ECO:0000313" key="9">
    <source>
        <dbReference type="Proteomes" id="UP000811545"/>
    </source>
</evidence>
<evidence type="ECO:0000259" key="7">
    <source>
        <dbReference type="PROSITE" id="PS51918"/>
    </source>
</evidence>
<dbReference type="InterPro" id="IPR023404">
    <property type="entry name" value="rSAM_horseshoe"/>
</dbReference>
<dbReference type="PROSITE" id="PS51918">
    <property type="entry name" value="RADICAL_SAM"/>
    <property type="match status" value="1"/>
</dbReference>
<evidence type="ECO:0000256" key="2">
    <source>
        <dbReference type="ARBA" id="ARBA00022691"/>
    </source>
</evidence>
<gene>
    <name evidence="8" type="primary">hpnP_2</name>
    <name evidence="8" type="ORF">DDT42_02055</name>
</gene>
<protein>
    <submittedName>
        <fullName evidence="8">Hopanoid C-2 methylase</fullName>
        <ecNumber evidence="8">2.1.1.-</ecNumber>
    </submittedName>
</protein>